<feature type="region of interest" description="Disordered" evidence="15">
    <location>
        <begin position="122"/>
        <end position="142"/>
    </location>
</feature>
<organism evidence="17 18">
    <name type="scientific">Exaiptasia diaphana</name>
    <name type="common">Tropical sea anemone</name>
    <name type="synonym">Aiptasia pulchella</name>
    <dbReference type="NCBI Taxonomy" id="2652724"/>
    <lineage>
        <taxon>Eukaryota</taxon>
        <taxon>Metazoa</taxon>
        <taxon>Cnidaria</taxon>
        <taxon>Anthozoa</taxon>
        <taxon>Hexacorallia</taxon>
        <taxon>Actiniaria</taxon>
        <taxon>Aiptasiidae</taxon>
        <taxon>Exaiptasia</taxon>
    </lineage>
</organism>
<keyword evidence="5 16" id="KW-0812">Transmembrane</keyword>
<comment type="subcellular location">
    <subcellularLocation>
        <location evidence="1">Golgi apparatus membrane</location>
        <topology evidence="1">Single-pass type II membrane protein</topology>
    </subcellularLocation>
</comment>
<dbReference type="GO" id="GO:0000139">
    <property type="term" value="C:Golgi membrane"/>
    <property type="evidence" value="ECO:0007669"/>
    <property type="project" value="UniProtKB-SubCell"/>
</dbReference>
<evidence type="ECO:0000256" key="4">
    <source>
        <dbReference type="ARBA" id="ARBA00022679"/>
    </source>
</evidence>
<dbReference type="Proteomes" id="UP000887567">
    <property type="component" value="Unplaced"/>
</dbReference>
<keyword evidence="9" id="KW-0333">Golgi apparatus</keyword>
<proteinExistence type="inferred from homology"/>
<name>A0A913WT97_EXADI</name>
<keyword evidence="4" id="KW-0808">Transferase</keyword>
<evidence type="ECO:0000256" key="5">
    <source>
        <dbReference type="ARBA" id="ARBA00022692"/>
    </source>
</evidence>
<dbReference type="Pfam" id="PF00777">
    <property type="entry name" value="Glyco_transf_29"/>
    <property type="match status" value="1"/>
</dbReference>
<keyword evidence="10" id="KW-0443">Lipid metabolism</keyword>
<dbReference type="InterPro" id="IPR001675">
    <property type="entry name" value="Glyco_trans_29"/>
</dbReference>
<evidence type="ECO:0000256" key="11">
    <source>
        <dbReference type="ARBA" id="ARBA00023136"/>
    </source>
</evidence>
<evidence type="ECO:0000256" key="12">
    <source>
        <dbReference type="ARBA" id="ARBA00023157"/>
    </source>
</evidence>
<evidence type="ECO:0000256" key="14">
    <source>
        <dbReference type="ARBA" id="ARBA00043744"/>
    </source>
</evidence>
<feature type="compositionally biased region" description="Basic residues" evidence="15">
    <location>
        <begin position="133"/>
        <end position="142"/>
    </location>
</feature>
<evidence type="ECO:0000256" key="15">
    <source>
        <dbReference type="SAM" id="MobiDB-lite"/>
    </source>
</evidence>
<protein>
    <submittedName>
        <fullName evidence="17">Uncharacterized protein</fullName>
    </submittedName>
</protein>
<keyword evidence="7" id="KW-0730">Sialic acid</keyword>
<dbReference type="InterPro" id="IPR038578">
    <property type="entry name" value="GT29-like_sf"/>
</dbReference>
<dbReference type="GO" id="GO:0001665">
    <property type="term" value="F:alpha-N-acetylgalactosaminide alpha-2,6-sialyltransferase activity"/>
    <property type="evidence" value="ECO:0007669"/>
    <property type="project" value="TreeGrafter"/>
</dbReference>
<dbReference type="OMA" id="CDEIHIY"/>
<evidence type="ECO:0000256" key="1">
    <source>
        <dbReference type="ARBA" id="ARBA00004323"/>
    </source>
</evidence>
<evidence type="ECO:0000256" key="9">
    <source>
        <dbReference type="ARBA" id="ARBA00023034"/>
    </source>
</evidence>
<evidence type="ECO:0000256" key="3">
    <source>
        <dbReference type="ARBA" id="ARBA00022676"/>
    </source>
</evidence>
<evidence type="ECO:0000256" key="13">
    <source>
        <dbReference type="ARBA" id="ARBA00023180"/>
    </source>
</evidence>
<dbReference type="GeneID" id="110232907"/>
<feature type="transmembrane region" description="Helical" evidence="16">
    <location>
        <begin position="58"/>
        <end position="76"/>
    </location>
</feature>
<dbReference type="RefSeq" id="XP_020893788.1">
    <property type="nucleotide sequence ID" value="XM_021038129.2"/>
</dbReference>
<dbReference type="Gene3D" id="3.90.1480.20">
    <property type="entry name" value="Glycosyl transferase family 29"/>
    <property type="match status" value="1"/>
</dbReference>
<accession>A0A913WT97</accession>
<evidence type="ECO:0000313" key="18">
    <source>
        <dbReference type="Proteomes" id="UP000887567"/>
    </source>
</evidence>
<evidence type="ECO:0000256" key="8">
    <source>
        <dbReference type="ARBA" id="ARBA00022989"/>
    </source>
</evidence>
<keyword evidence="12" id="KW-1015">Disulfide bond</keyword>
<dbReference type="PANTHER" id="PTHR45906">
    <property type="entry name" value="ALPHA-N-ACETYL-NEURAMINYL-2,3-BETA-GALACTOSYL-1, 3-N-ACETYL-GALACTOSAMINIDE ALPHA-2,6-SIALYLTRANSFERASE-LIKE"/>
    <property type="match status" value="1"/>
</dbReference>
<dbReference type="KEGG" id="epa:110232907"/>
<dbReference type="EnsemblMetazoa" id="XM_021038129.2">
    <property type="protein sequence ID" value="XP_020893788.1"/>
    <property type="gene ID" value="LOC110232907"/>
</dbReference>
<comment type="similarity">
    <text evidence="2">Belongs to the glycosyltransferase 29 family.</text>
</comment>
<dbReference type="GO" id="GO:0001574">
    <property type="term" value="P:ganglioside biosynthetic process"/>
    <property type="evidence" value="ECO:0007669"/>
    <property type="project" value="TreeGrafter"/>
</dbReference>
<evidence type="ECO:0000256" key="7">
    <source>
        <dbReference type="ARBA" id="ARBA00022981"/>
    </source>
</evidence>
<dbReference type="AlphaFoldDB" id="A0A913WT97"/>
<keyword evidence="6" id="KW-0735">Signal-anchor</keyword>
<reference evidence="17" key="1">
    <citation type="submission" date="2022-11" db="UniProtKB">
        <authorList>
            <consortium name="EnsemblMetazoa"/>
        </authorList>
    </citation>
    <scope>IDENTIFICATION</scope>
</reference>
<dbReference type="PANTHER" id="PTHR45906:SF1">
    <property type="entry name" value="ALPHA-N-ACETYL-NEURAMINYL-2,3-BETA-GALACTOSYL-1, 3-N-ACETYL-GALACTOSAMINIDE ALPHA-2,6-SIALYLTRANSFERASE-LIKE"/>
    <property type="match status" value="1"/>
</dbReference>
<keyword evidence="18" id="KW-1185">Reference proteome</keyword>
<keyword evidence="11 16" id="KW-0472">Membrane</keyword>
<evidence type="ECO:0000313" key="17">
    <source>
        <dbReference type="EnsemblMetazoa" id="XP_020893788.1"/>
    </source>
</evidence>
<sequence>MSSSMPLYYAGVASDDDVLEEMLKKDKKLEHGSSSTLDLQRILGVSYQQVSLSRVKKMTAAVITVVALILFISLSFHSAATSNDDTQIIASPTSPKAEKLSSNPDKRVITTSSSARHNGLTFTQTTKESPRKATSKKLQSNKKKLIQTTKIMNKITTTHRSVIPKDPLQHTKLTTTKTTITSTTTRKPTLATQNLHHTDIVPIPTRTPSKFVLAMNPSIPATVNLNCHSCAVVTNSADLYRSNAGSVIDSSDCVIRLNIAPTFGYEDDVGGKTTVRVVSQDHLGDLLHYVWRDPEEIRSLGYIITYGKYNHLCKNCTFFKLFKKVSGQYLGDKFIRFTETLKTKTHSREEVPLSTQFHAIDIMRDVCRKMRVFGVERNHPCLSDRSYMKNYWHHNKYIRCDGRRQNIVDDIHRYRFEKNIYDEWIDKYDLEFLYP</sequence>
<evidence type="ECO:0000256" key="16">
    <source>
        <dbReference type="SAM" id="Phobius"/>
    </source>
</evidence>
<comment type="catalytic activity">
    <reaction evidence="14">
        <text>a ganglioside GM1b (d18:1(4E)) + CMP-N-acetyl-beta-neuraminate = a ganglioside GD1alpha (d18:1(4E)) + CMP + H(+)</text>
        <dbReference type="Rhea" id="RHEA:41968"/>
        <dbReference type="ChEBI" id="CHEBI:15378"/>
        <dbReference type="ChEBI" id="CHEBI:57812"/>
        <dbReference type="ChEBI" id="CHEBI:60377"/>
        <dbReference type="ChEBI" id="CHEBI:78568"/>
        <dbReference type="ChEBI" id="CHEBI:78569"/>
    </reaction>
    <physiologicalReaction direction="left-to-right" evidence="14">
        <dbReference type="Rhea" id="RHEA:41969"/>
    </physiologicalReaction>
</comment>
<keyword evidence="3" id="KW-0328">Glycosyltransferase</keyword>
<evidence type="ECO:0000256" key="10">
    <source>
        <dbReference type="ARBA" id="ARBA00023098"/>
    </source>
</evidence>
<evidence type="ECO:0000256" key="2">
    <source>
        <dbReference type="ARBA" id="ARBA00006003"/>
    </source>
</evidence>
<keyword evidence="8 16" id="KW-1133">Transmembrane helix</keyword>
<keyword evidence="13" id="KW-0325">Glycoprotein</keyword>
<evidence type="ECO:0000256" key="6">
    <source>
        <dbReference type="ARBA" id="ARBA00022968"/>
    </source>
</evidence>
<dbReference type="OrthoDB" id="10264956at2759"/>